<dbReference type="EMBL" id="NPBJ01000044">
    <property type="protein sequence ID" value="PAD98115.1"/>
    <property type="molecule type" value="Genomic_DNA"/>
</dbReference>
<reference evidence="5 6" key="1">
    <citation type="submission" date="2017-07" db="EMBL/GenBank/DDBJ databases">
        <title>Isolation and whole genome analysis of endospore-forming bacteria from heroin.</title>
        <authorList>
            <person name="Kalinowski J."/>
            <person name="Ahrens B."/>
            <person name="Al-Dilaimi A."/>
            <person name="Winkler A."/>
            <person name="Wibberg D."/>
            <person name="Schleenbecker U."/>
            <person name="Ruckert C."/>
            <person name="Wolfel R."/>
            <person name="Grass G."/>
        </authorList>
    </citation>
    <scope>NUCLEOTIDE SEQUENCE [LARGE SCALE GENOMIC DNA]</scope>
    <source>
        <strain evidence="5 6">7517-1</strain>
    </source>
</reference>
<protein>
    <submittedName>
        <fullName evidence="5">Phage major capsid protein</fullName>
    </submittedName>
</protein>
<dbReference type="InterPro" id="IPR054612">
    <property type="entry name" value="Phage_capsid-like_C"/>
</dbReference>
<gene>
    <name evidence="5" type="ORF">CHH48_18895</name>
</gene>
<keyword evidence="2" id="KW-0175">Coiled coil</keyword>
<evidence type="ECO:0000256" key="1">
    <source>
        <dbReference type="ARBA" id="ARBA00004328"/>
    </source>
</evidence>
<name>A0ABX4GTB3_9BACI</name>
<comment type="caution">
    <text evidence="5">The sequence shown here is derived from an EMBL/GenBank/DDBJ whole genome shotgun (WGS) entry which is preliminary data.</text>
</comment>
<dbReference type="SUPFAM" id="SSF56563">
    <property type="entry name" value="Major capsid protein gp5"/>
    <property type="match status" value="1"/>
</dbReference>
<dbReference type="Pfam" id="PF05065">
    <property type="entry name" value="Phage_capsid"/>
    <property type="match status" value="1"/>
</dbReference>
<comment type="subcellular location">
    <subcellularLocation>
        <location evidence="1">Virion</location>
    </subcellularLocation>
</comment>
<dbReference type="Gene3D" id="3.30.2320.10">
    <property type="entry name" value="hypothetical protein PF0899 domain"/>
    <property type="match status" value="1"/>
</dbReference>
<evidence type="ECO:0000313" key="6">
    <source>
        <dbReference type="Proteomes" id="UP000216852"/>
    </source>
</evidence>
<proteinExistence type="predicted"/>
<evidence type="ECO:0000259" key="4">
    <source>
        <dbReference type="Pfam" id="PF05065"/>
    </source>
</evidence>
<dbReference type="RefSeq" id="WP_095220833.1">
    <property type="nucleotide sequence ID" value="NZ_NPBJ01000044.1"/>
</dbReference>
<organism evidence="5 6">
    <name type="scientific">Terribacillus saccharophilus</name>
    <dbReference type="NCBI Taxonomy" id="361277"/>
    <lineage>
        <taxon>Bacteria</taxon>
        <taxon>Bacillati</taxon>
        <taxon>Bacillota</taxon>
        <taxon>Bacilli</taxon>
        <taxon>Bacillales</taxon>
        <taxon>Bacillaceae</taxon>
        <taxon>Terribacillus</taxon>
    </lineage>
</organism>
<sequence length="397" mass="43466">MTLKDKILKAKKDLTEKRSQYNTLITDAATRAESGDLDKAKEIKKQIDELKAEIENLQATVETLEEIAGLKPEEDKKDPAADPAKAGPEEQRSLLGSQVDMQAVEAFGNYIKSQGEERSALTSADAGVVIPEQVVTRVKERKETGLDLTKMITEEPVTTGSGTYPAAKRTSMGLLTKEEAALIEDVDKELFIPVEWKVATYAGKLILSQEALDDSAINLADRVSKHLETMRVNTDNRKIVEILKTFTKVPATTVDDLKTVANVALDPALVSTVVVNQSAYNELDKLKDKDGRYLLQPNISSPSGYSFLGKPVVIIPDVILPNGGTAANPKYPIFIGDLEEAVFKAKRSVVTAKWTQFDSYTQGLAITMRADYKQIDPDACRYIEFVPAAPATETTTA</sequence>
<keyword evidence="6" id="KW-1185">Reference proteome</keyword>
<dbReference type="InterPro" id="IPR024455">
    <property type="entry name" value="Phage_capsid"/>
</dbReference>
<dbReference type="Proteomes" id="UP000216852">
    <property type="component" value="Unassembled WGS sequence"/>
</dbReference>
<feature type="compositionally biased region" description="Basic and acidic residues" evidence="3">
    <location>
        <begin position="71"/>
        <end position="80"/>
    </location>
</feature>
<evidence type="ECO:0000256" key="2">
    <source>
        <dbReference type="SAM" id="Coils"/>
    </source>
</evidence>
<dbReference type="NCBIfam" id="TIGR01554">
    <property type="entry name" value="major_cap_HK97"/>
    <property type="match status" value="1"/>
</dbReference>
<feature type="coiled-coil region" evidence="2">
    <location>
        <begin position="37"/>
        <end position="67"/>
    </location>
</feature>
<evidence type="ECO:0000256" key="3">
    <source>
        <dbReference type="SAM" id="MobiDB-lite"/>
    </source>
</evidence>
<feature type="region of interest" description="Disordered" evidence="3">
    <location>
        <begin position="70"/>
        <end position="95"/>
    </location>
</feature>
<feature type="domain" description="Phage capsid-like C-terminal" evidence="4">
    <location>
        <begin position="127"/>
        <end position="384"/>
    </location>
</feature>
<evidence type="ECO:0000313" key="5">
    <source>
        <dbReference type="EMBL" id="PAD98115.1"/>
    </source>
</evidence>
<accession>A0ABX4GTB3</accession>